<dbReference type="InterPro" id="IPR011006">
    <property type="entry name" value="CheY-like_superfamily"/>
</dbReference>
<keyword evidence="5" id="KW-0804">Transcription</keyword>
<feature type="compositionally biased region" description="Acidic residues" evidence="7">
    <location>
        <begin position="328"/>
        <end position="347"/>
    </location>
</feature>
<evidence type="ECO:0000313" key="11">
    <source>
        <dbReference type="Proteomes" id="UP000198531"/>
    </source>
</evidence>
<dbReference type="PANTHER" id="PTHR48111">
    <property type="entry name" value="REGULATOR OF RPOS"/>
    <property type="match status" value="1"/>
</dbReference>
<dbReference type="CDD" id="cd00156">
    <property type="entry name" value="REC"/>
    <property type="match status" value="1"/>
</dbReference>
<dbReference type="InterPro" id="IPR035965">
    <property type="entry name" value="PAS-like_dom_sf"/>
</dbReference>
<dbReference type="RefSeq" id="WP_177232626.1">
    <property type="nucleotide sequence ID" value="NZ_FOYT01000002.1"/>
</dbReference>
<keyword evidence="2" id="KW-0902">Two-component regulatory system</keyword>
<keyword evidence="1 6" id="KW-0597">Phosphoprotein</keyword>
<reference evidence="11" key="1">
    <citation type="submission" date="2016-10" db="EMBL/GenBank/DDBJ databases">
        <authorList>
            <person name="Varghese N."/>
            <person name="Submissions S."/>
        </authorList>
    </citation>
    <scope>NUCLEOTIDE SEQUENCE [LARGE SCALE GENOMIC DNA]</scope>
    <source>
        <strain evidence="11">CGMCC 1.7736</strain>
    </source>
</reference>
<accession>A0A1I6I3L3</accession>
<dbReference type="Pfam" id="PF00072">
    <property type="entry name" value="Response_reg"/>
    <property type="match status" value="1"/>
</dbReference>
<dbReference type="InterPro" id="IPR013656">
    <property type="entry name" value="PAS_4"/>
</dbReference>
<dbReference type="InterPro" id="IPR000014">
    <property type="entry name" value="PAS"/>
</dbReference>
<evidence type="ECO:0000256" key="7">
    <source>
        <dbReference type="SAM" id="MobiDB-lite"/>
    </source>
</evidence>
<dbReference type="Pfam" id="PF08448">
    <property type="entry name" value="PAS_4"/>
    <property type="match status" value="1"/>
</dbReference>
<dbReference type="GO" id="GO:0005829">
    <property type="term" value="C:cytosol"/>
    <property type="evidence" value="ECO:0007669"/>
    <property type="project" value="TreeGrafter"/>
</dbReference>
<dbReference type="Proteomes" id="UP000198531">
    <property type="component" value="Unassembled WGS sequence"/>
</dbReference>
<dbReference type="InterPro" id="IPR039420">
    <property type="entry name" value="WalR-like"/>
</dbReference>
<dbReference type="Gene3D" id="3.30.450.20">
    <property type="entry name" value="PAS domain"/>
    <property type="match status" value="1"/>
</dbReference>
<organism evidence="10 11">
    <name type="scientific">Halogeometricum rufum</name>
    <dbReference type="NCBI Taxonomy" id="553469"/>
    <lineage>
        <taxon>Archaea</taxon>
        <taxon>Methanobacteriati</taxon>
        <taxon>Methanobacteriota</taxon>
        <taxon>Stenosarchaea group</taxon>
        <taxon>Halobacteria</taxon>
        <taxon>Halobacteriales</taxon>
        <taxon>Haloferacaceae</taxon>
        <taxon>Halogeometricum</taxon>
    </lineage>
</organism>
<evidence type="ECO:0000256" key="5">
    <source>
        <dbReference type="ARBA" id="ARBA00023163"/>
    </source>
</evidence>
<dbReference type="GO" id="GO:0000156">
    <property type="term" value="F:phosphorelay response regulator activity"/>
    <property type="evidence" value="ECO:0007669"/>
    <property type="project" value="TreeGrafter"/>
</dbReference>
<gene>
    <name evidence="10" type="ORF">SAMN04487947_2814</name>
</gene>
<dbReference type="STRING" id="553469.SAMN04487947_2814"/>
<feature type="region of interest" description="Disordered" evidence="7">
    <location>
        <begin position="322"/>
        <end position="347"/>
    </location>
</feature>
<protein>
    <submittedName>
        <fullName evidence="10">PAS domain S-box-containing protein</fullName>
    </submittedName>
</protein>
<feature type="modified residue" description="4-aspartylphosphate" evidence="6">
    <location>
        <position position="76"/>
    </location>
</feature>
<dbReference type="PROSITE" id="PS50112">
    <property type="entry name" value="PAS"/>
    <property type="match status" value="1"/>
</dbReference>
<evidence type="ECO:0000256" key="6">
    <source>
        <dbReference type="PROSITE-ProRule" id="PRU00169"/>
    </source>
</evidence>
<evidence type="ECO:0000313" key="10">
    <source>
        <dbReference type="EMBL" id="SFR61238.1"/>
    </source>
</evidence>
<dbReference type="PANTHER" id="PTHR48111:SF1">
    <property type="entry name" value="TWO-COMPONENT RESPONSE REGULATOR ORR33"/>
    <property type="match status" value="1"/>
</dbReference>
<evidence type="ECO:0000256" key="2">
    <source>
        <dbReference type="ARBA" id="ARBA00023012"/>
    </source>
</evidence>
<feature type="domain" description="PAS" evidence="9">
    <location>
        <begin position="156"/>
        <end position="226"/>
    </location>
</feature>
<dbReference type="SMART" id="SM00448">
    <property type="entry name" value="REC"/>
    <property type="match status" value="1"/>
</dbReference>
<dbReference type="SMART" id="SM00091">
    <property type="entry name" value="PAS"/>
    <property type="match status" value="1"/>
</dbReference>
<evidence type="ECO:0000259" key="8">
    <source>
        <dbReference type="PROSITE" id="PS50110"/>
    </source>
</evidence>
<dbReference type="InterPro" id="IPR001789">
    <property type="entry name" value="Sig_transdc_resp-reg_receiver"/>
</dbReference>
<proteinExistence type="predicted"/>
<sequence>MNGDGAESEAVESRLSSGETAPIRVLHVDDDPAFGDLTAARLARTDGDGGPIRVESVTEPDAALDRLDDADCVVSDFEMPETDGLDLLDAVRDRRPDLPFVLFTGKGSEEIASRAISAGVTDYLRKGGSADRFDVLANRIRNAVARYRAEREAERRETHLRRVVDVLPECIFVKDAAGRYVLVNRAGAETYGMTPEAVEGCLDRDILPPEDAERFREEDREILASGEPTYRPEQRRRTEDGSLIVERVQKLPFDLAPSGEGVLGVVEDITDEHFRRRRREAALSAVGDAESALAEARTADGEAAADAHDRCANALERVRTLLSNGGPLDDDSSANDSTDEDSPDVGE</sequence>
<dbReference type="NCBIfam" id="TIGR00229">
    <property type="entry name" value="sensory_box"/>
    <property type="match status" value="1"/>
</dbReference>
<feature type="compositionally biased region" description="Acidic residues" evidence="7">
    <location>
        <begin position="1"/>
        <end position="10"/>
    </location>
</feature>
<dbReference type="GO" id="GO:0032993">
    <property type="term" value="C:protein-DNA complex"/>
    <property type="evidence" value="ECO:0007669"/>
    <property type="project" value="TreeGrafter"/>
</dbReference>
<keyword evidence="4" id="KW-0238">DNA-binding</keyword>
<dbReference type="CDD" id="cd00130">
    <property type="entry name" value="PAS"/>
    <property type="match status" value="1"/>
</dbReference>
<evidence type="ECO:0000259" key="9">
    <source>
        <dbReference type="PROSITE" id="PS50112"/>
    </source>
</evidence>
<keyword evidence="11" id="KW-1185">Reference proteome</keyword>
<dbReference type="PROSITE" id="PS50110">
    <property type="entry name" value="RESPONSE_REGULATORY"/>
    <property type="match status" value="1"/>
</dbReference>
<keyword evidence="3" id="KW-0805">Transcription regulation</keyword>
<dbReference type="GO" id="GO:0000976">
    <property type="term" value="F:transcription cis-regulatory region binding"/>
    <property type="evidence" value="ECO:0007669"/>
    <property type="project" value="TreeGrafter"/>
</dbReference>
<dbReference type="OrthoDB" id="8127at2157"/>
<evidence type="ECO:0000256" key="3">
    <source>
        <dbReference type="ARBA" id="ARBA00023015"/>
    </source>
</evidence>
<dbReference type="EMBL" id="FOYT01000002">
    <property type="protein sequence ID" value="SFR61238.1"/>
    <property type="molecule type" value="Genomic_DNA"/>
</dbReference>
<dbReference type="Gene3D" id="3.40.50.2300">
    <property type="match status" value="1"/>
</dbReference>
<feature type="domain" description="Response regulatory" evidence="8">
    <location>
        <begin position="24"/>
        <end position="141"/>
    </location>
</feature>
<dbReference type="SUPFAM" id="SSF52172">
    <property type="entry name" value="CheY-like"/>
    <property type="match status" value="1"/>
</dbReference>
<dbReference type="AlphaFoldDB" id="A0A1I6I3L3"/>
<evidence type="ECO:0000256" key="4">
    <source>
        <dbReference type="ARBA" id="ARBA00023125"/>
    </source>
</evidence>
<dbReference type="GO" id="GO:0006355">
    <property type="term" value="P:regulation of DNA-templated transcription"/>
    <property type="evidence" value="ECO:0007669"/>
    <property type="project" value="TreeGrafter"/>
</dbReference>
<dbReference type="SUPFAM" id="SSF55785">
    <property type="entry name" value="PYP-like sensor domain (PAS domain)"/>
    <property type="match status" value="1"/>
</dbReference>
<evidence type="ECO:0000256" key="1">
    <source>
        <dbReference type="ARBA" id="ARBA00022553"/>
    </source>
</evidence>
<feature type="region of interest" description="Disordered" evidence="7">
    <location>
        <begin position="1"/>
        <end position="23"/>
    </location>
</feature>
<name>A0A1I6I3L3_9EURY</name>